<evidence type="ECO:0000256" key="1">
    <source>
        <dbReference type="ARBA" id="ARBA00004651"/>
    </source>
</evidence>
<keyword evidence="12" id="KW-1185">Reference proteome</keyword>
<gene>
    <name evidence="11" type="primary">malG</name>
    <name evidence="11" type="ORF">HLPCO_000782</name>
</gene>
<keyword evidence="7 9" id="KW-1133">Transmembrane helix</keyword>
<dbReference type="eggNOG" id="COG3833">
    <property type="taxonomic scope" value="Bacteria"/>
</dbReference>
<dbReference type="OrthoDB" id="9794684at2"/>
<dbReference type="AlphaFoldDB" id="U2EDU6"/>
<dbReference type="Gene3D" id="1.10.3720.10">
    <property type="entry name" value="MetI-like"/>
    <property type="match status" value="1"/>
</dbReference>
<evidence type="ECO:0000256" key="4">
    <source>
        <dbReference type="ARBA" id="ARBA00022475"/>
    </source>
</evidence>
<protein>
    <submittedName>
        <fullName evidence="11">MalG type permease protein</fullName>
    </submittedName>
</protein>
<dbReference type="EMBL" id="AFNU02000002">
    <property type="protein sequence ID" value="ERJ13163.1"/>
    <property type="molecule type" value="Genomic_DNA"/>
</dbReference>
<evidence type="ECO:0000256" key="5">
    <source>
        <dbReference type="ARBA" id="ARBA00022597"/>
    </source>
</evidence>
<dbReference type="InterPro" id="IPR035906">
    <property type="entry name" value="MetI-like_sf"/>
</dbReference>
<feature type="transmembrane region" description="Helical" evidence="9">
    <location>
        <begin position="141"/>
        <end position="163"/>
    </location>
</feature>
<evidence type="ECO:0000256" key="7">
    <source>
        <dbReference type="ARBA" id="ARBA00022989"/>
    </source>
</evidence>
<feature type="transmembrane region" description="Helical" evidence="9">
    <location>
        <begin position="104"/>
        <end position="129"/>
    </location>
</feature>
<accession>U2EDU6</accession>
<evidence type="ECO:0000256" key="2">
    <source>
        <dbReference type="ARBA" id="ARBA00009047"/>
    </source>
</evidence>
<evidence type="ECO:0000313" key="11">
    <source>
        <dbReference type="EMBL" id="ERJ13163.1"/>
    </source>
</evidence>
<proteinExistence type="inferred from homology"/>
<dbReference type="Proteomes" id="UP000005707">
    <property type="component" value="Unassembled WGS sequence"/>
</dbReference>
<evidence type="ECO:0000256" key="3">
    <source>
        <dbReference type="ARBA" id="ARBA00022448"/>
    </source>
</evidence>
<feature type="transmembrane region" description="Helical" evidence="9">
    <location>
        <begin position="169"/>
        <end position="191"/>
    </location>
</feature>
<evidence type="ECO:0000256" key="6">
    <source>
        <dbReference type="ARBA" id="ARBA00022692"/>
    </source>
</evidence>
<feature type="transmembrane region" description="Helical" evidence="9">
    <location>
        <begin position="35"/>
        <end position="57"/>
    </location>
</feature>
<keyword evidence="6 9" id="KW-0812">Transmembrane</keyword>
<dbReference type="STRING" id="1033810.HLPCO_000782"/>
<comment type="caution">
    <text evidence="11">The sequence shown here is derived from an EMBL/GenBank/DDBJ whole genome shotgun (WGS) entry which is preliminary data.</text>
</comment>
<reference evidence="11 12" key="2">
    <citation type="journal article" date="2013" name="PLoS ONE">
        <title>INDIGO - INtegrated Data Warehouse of MIcrobial GenOmes with Examples from the Red Sea Extremophiles.</title>
        <authorList>
            <person name="Alam I."/>
            <person name="Antunes A."/>
            <person name="Kamau A.A."/>
            <person name="Ba Alawi W."/>
            <person name="Kalkatawi M."/>
            <person name="Stingl U."/>
            <person name="Bajic V.B."/>
        </authorList>
    </citation>
    <scope>NUCLEOTIDE SEQUENCE [LARGE SCALE GENOMIC DNA]</scope>
    <source>
        <strain evidence="11 12">SSD-17B</strain>
    </source>
</reference>
<reference evidence="11 12" key="1">
    <citation type="journal article" date="2011" name="J. Bacteriol.">
        <title>Genome sequence of Haloplasma contractile, an unusual contractile bacterium from a deep-sea anoxic brine lake.</title>
        <authorList>
            <person name="Antunes A."/>
            <person name="Alam I."/>
            <person name="El Dorry H."/>
            <person name="Siam R."/>
            <person name="Robertson A."/>
            <person name="Bajic V.B."/>
            <person name="Stingl U."/>
        </authorList>
    </citation>
    <scope>NUCLEOTIDE SEQUENCE [LARGE SCALE GENOMIC DNA]</scope>
    <source>
        <strain evidence="11 12">SSD-17B</strain>
    </source>
</reference>
<feature type="domain" description="ABC transmembrane type-1" evidence="10">
    <location>
        <begin position="104"/>
        <end position="298"/>
    </location>
</feature>
<dbReference type="InterPro" id="IPR000515">
    <property type="entry name" value="MetI-like"/>
</dbReference>
<sequence>MNNLTNKIVKTITNTIKSVKAIITSPKTKRVMMKIITHLWLVLSVAVVLTPVLWMLVASLTPGKSLANIGLLPDFGNMSAEHYVELFTKRSTSGLFLPDYVGSFFRTLSIAILNTILVVIVSVLTGYALTRFRFKGKKQILLGMMGIQMFPSFMAMLAFFLLFKRFDLLNQPLALVFIYGTGAIPYNVFIYRGFMRNIPKSLDEAADIDGASNIQKLTKIIIPLSMPIIGFLAVNAFMAPWLDYILPSVLLTDPDKITVAIWLFRTTDPLRPHYYNPLTFMAGALLLAIPIMIVNIFMQKYIVYGLTAGAEKG</sequence>
<keyword evidence="8 9" id="KW-0472">Membrane</keyword>
<dbReference type="RefSeq" id="WP_008826826.1">
    <property type="nucleotide sequence ID" value="NZ_AFNU02000002.1"/>
</dbReference>
<dbReference type="PANTHER" id="PTHR32243:SF50">
    <property type="entry name" value="MALTOSE_MALTODEXTRIN TRANSPORT SYSTEM PERMEASE PROTEIN MALG"/>
    <property type="match status" value="1"/>
</dbReference>
<feature type="transmembrane region" description="Helical" evidence="9">
    <location>
        <begin position="220"/>
        <end position="242"/>
    </location>
</feature>
<evidence type="ECO:0000256" key="9">
    <source>
        <dbReference type="RuleBase" id="RU363032"/>
    </source>
</evidence>
<name>U2EDU6_9MOLU</name>
<evidence type="ECO:0000256" key="8">
    <source>
        <dbReference type="ARBA" id="ARBA00023136"/>
    </source>
</evidence>
<organism evidence="11 12">
    <name type="scientific">Haloplasma contractile SSD-17B</name>
    <dbReference type="NCBI Taxonomy" id="1033810"/>
    <lineage>
        <taxon>Bacteria</taxon>
        <taxon>Bacillati</taxon>
        <taxon>Mycoplasmatota</taxon>
        <taxon>Mollicutes</taxon>
        <taxon>Haloplasmatales</taxon>
        <taxon>Haloplasmataceae</taxon>
        <taxon>Haloplasma</taxon>
    </lineage>
</organism>
<dbReference type="FunCoup" id="U2EDU6">
    <property type="interactions" value="95"/>
</dbReference>
<dbReference type="PANTHER" id="PTHR32243">
    <property type="entry name" value="MALTOSE TRANSPORT SYSTEM PERMEASE-RELATED"/>
    <property type="match status" value="1"/>
</dbReference>
<dbReference type="Pfam" id="PF00528">
    <property type="entry name" value="BPD_transp_1"/>
    <property type="match status" value="1"/>
</dbReference>
<dbReference type="PROSITE" id="PS50928">
    <property type="entry name" value="ABC_TM1"/>
    <property type="match status" value="1"/>
</dbReference>
<dbReference type="SUPFAM" id="SSF161098">
    <property type="entry name" value="MetI-like"/>
    <property type="match status" value="1"/>
</dbReference>
<comment type="subcellular location">
    <subcellularLocation>
        <location evidence="1 9">Cell membrane</location>
        <topology evidence="1 9">Multi-pass membrane protein</topology>
    </subcellularLocation>
</comment>
<keyword evidence="3 9" id="KW-0813">Transport</keyword>
<keyword evidence="5" id="KW-0762">Sugar transport</keyword>
<dbReference type="InParanoid" id="U2EDU6"/>
<feature type="transmembrane region" description="Helical" evidence="9">
    <location>
        <begin position="278"/>
        <end position="298"/>
    </location>
</feature>
<dbReference type="GO" id="GO:0055085">
    <property type="term" value="P:transmembrane transport"/>
    <property type="evidence" value="ECO:0007669"/>
    <property type="project" value="InterPro"/>
</dbReference>
<dbReference type="CDD" id="cd06261">
    <property type="entry name" value="TM_PBP2"/>
    <property type="match status" value="1"/>
</dbReference>
<dbReference type="InterPro" id="IPR050901">
    <property type="entry name" value="BP-dep_ABC_trans_perm"/>
</dbReference>
<comment type="similarity">
    <text evidence="2">Belongs to the binding-protein-dependent transport system permease family. MalFG subfamily.</text>
</comment>
<keyword evidence="4" id="KW-1003">Cell membrane</keyword>
<evidence type="ECO:0000313" key="12">
    <source>
        <dbReference type="Proteomes" id="UP000005707"/>
    </source>
</evidence>
<evidence type="ECO:0000259" key="10">
    <source>
        <dbReference type="PROSITE" id="PS50928"/>
    </source>
</evidence>
<dbReference type="GO" id="GO:0005886">
    <property type="term" value="C:plasma membrane"/>
    <property type="evidence" value="ECO:0007669"/>
    <property type="project" value="UniProtKB-SubCell"/>
</dbReference>